<protein>
    <recommendedName>
        <fullName evidence="3">CopG family transcriptional regulator</fullName>
    </recommendedName>
</protein>
<dbReference type="RefSeq" id="WP_161940835.1">
    <property type="nucleotide sequence ID" value="NZ_AP022939.1"/>
</dbReference>
<proteinExistence type="predicted"/>
<dbReference type="InterPro" id="IPR013321">
    <property type="entry name" value="Arc_rbn_hlx_hlx"/>
</dbReference>
<comment type="caution">
    <text evidence="1">The sequence shown here is derived from an EMBL/GenBank/DDBJ whole genome shotgun (WGS) entry which is preliminary data.</text>
</comment>
<gene>
    <name evidence="1" type="ORF">B4088_1001</name>
</gene>
<organism evidence="1 2">
    <name type="scientific">Bacillus cereus</name>
    <dbReference type="NCBI Taxonomy" id="1396"/>
    <lineage>
        <taxon>Bacteria</taxon>
        <taxon>Bacillati</taxon>
        <taxon>Bacillota</taxon>
        <taxon>Bacilli</taxon>
        <taxon>Bacillales</taxon>
        <taxon>Bacillaceae</taxon>
        <taxon>Bacillus</taxon>
        <taxon>Bacillus cereus group</taxon>
    </lineage>
</organism>
<sequence>MKKKKLNADIPAPLKKRLEIYAVTNEVFIKDIVASAIEEYLNKMEG</sequence>
<dbReference type="AlphaFoldDB" id="A0A164QC60"/>
<evidence type="ECO:0000313" key="1">
    <source>
        <dbReference type="EMBL" id="KZD70945.1"/>
    </source>
</evidence>
<reference evidence="1 2" key="1">
    <citation type="submission" date="2015-09" db="EMBL/GenBank/DDBJ databases">
        <title>Bacillus cereus food isolates.</title>
        <authorList>
            <person name="Boekhorst J."/>
        </authorList>
    </citation>
    <scope>NUCLEOTIDE SEQUENCE [LARGE SCALE GENOMIC DNA]</scope>
    <source>
        <strain evidence="1 2">B4088</strain>
    </source>
</reference>
<dbReference type="EMBL" id="LJKE01000022">
    <property type="protein sequence ID" value="KZD70945.1"/>
    <property type="molecule type" value="Genomic_DNA"/>
</dbReference>
<name>A0A164QC60_BACCE</name>
<dbReference type="Gene3D" id="1.10.1220.10">
    <property type="entry name" value="Met repressor-like"/>
    <property type="match status" value="1"/>
</dbReference>
<accession>A0A164QC60</accession>
<dbReference type="Proteomes" id="UP000076482">
    <property type="component" value="Unassembled WGS sequence"/>
</dbReference>
<dbReference type="GO" id="GO:0006355">
    <property type="term" value="P:regulation of DNA-templated transcription"/>
    <property type="evidence" value="ECO:0007669"/>
    <property type="project" value="InterPro"/>
</dbReference>
<evidence type="ECO:0008006" key="3">
    <source>
        <dbReference type="Google" id="ProtNLM"/>
    </source>
</evidence>
<dbReference type="PATRIC" id="fig|1396.535.peg.4843"/>
<dbReference type="SUPFAM" id="SSF47598">
    <property type="entry name" value="Ribbon-helix-helix"/>
    <property type="match status" value="1"/>
</dbReference>
<evidence type="ECO:0000313" key="2">
    <source>
        <dbReference type="Proteomes" id="UP000076482"/>
    </source>
</evidence>
<dbReference type="InterPro" id="IPR010985">
    <property type="entry name" value="Ribbon_hlx_hlx"/>
</dbReference>